<dbReference type="InterPro" id="IPR020471">
    <property type="entry name" value="AKR"/>
</dbReference>
<dbReference type="InterPro" id="IPR023210">
    <property type="entry name" value="NADP_OxRdtase_dom"/>
</dbReference>
<dbReference type="PRINTS" id="PR00069">
    <property type="entry name" value="ALDKETRDTASE"/>
</dbReference>
<dbReference type="Pfam" id="PF00248">
    <property type="entry name" value="Aldo_ket_red"/>
    <property type="match status" value="1"/>
</dbReference>
<dbReference type="Gene3D" id="3.20.20.100">
    <property type="entry name" value="NADP-dependent oxidoreductase domain"/>
    <property type="match status" value="1"/>
</dbReference>
<evidence type="ECO:0000313" key="3">
    <source>
        <dbReference type="EMBL" id="GBG75918.1"/>
    </source>
</evidence>
<dbReference type="AlphaFoldDB" id="A0A388L0Y8"/>
<comment type="caution">
    <text evidence="3">The sequence shown here is derived from an EMBL/GenBank/DDBJ whole genome shotgun (WGS) entry which is preliminary data.</text>
</comment>
<dbReference type="Proteomes" id="UP000265515">
    <property type="component" value="Unassembled WGS sequence"/>
</dbReference>
<keyword evidence="4" id="KW-1185">Reference proteome</keyword>
<dbReference type="EMBL" id="BFEA01000234">
    <property type="protein sequence ID" value="GBG75918.1"/>
    <property type="molecule type" value="Genomic_DNA"/>
</dbReference>
<organism evidence="3 4">
    <name type="scientific">Chara braunii</name>
    <name type="common">Braun's stonewort</name>
    <dbReference type="NCBI Taxonomy" id="69332"/>
    <lineage>
        <taxon>Eukaryota</taxon>
        <taxon>Viridiplantae</taxon>
        <taxon>Streptophyta</taxon>
        <taxon>Charophyceae</taxon>
        <taxon>Charales</taxon>
        <taxon>Characeae</taxon>
        <taxon>Chara</taxon>
    </lineage>
</organism>
<proteinExistence type="predicted"/>
<protein>
    <recommendedName>
        <fullName evidence="2">NADP-dependent oxidoreductase domain-containing protein</fullName>
    </recommendedName>
</protein>
<name>A0A388L0Y8_CHABU</name>
<reference evidence="3 4" key="1">
    <citation type="journal article" date="2018" name="Cell">
        <title>The Chara Genome: Secondary Complexity and Implications for Plant Terrestrialization.</title>
        <authorList>
            <person name="Nishiyama T."/>
            <person name="Sakayama H."/>
            <person name="Vries J.D."/>
            <person name="Buschmann H."/>
            <person name="Saint-Marcoux D."/>
            <person name="Ullrich K.K."/>
            <person name="Haas F.B."/>
            <person name="Vanderstraeten L."/>
            <person name="Becker D."/>
            <person name="Lang D."/>
            <person name="Vosolsobe S."/>
            <person name="Rombauts S."/>
            <person name="Wilhelmsson P.K.I."/>
            <person name="Janitza P."/>
            <person name="Kern R."/>
            <person name="Heyl A."/>
            <person name="Rumpler F."/>
            <person name="Villalobos L.I.A.C."/>
            <person name="Clay J.M."/>
            <person name="Skokan R."/>
            <person name="Toyoda A."/>
            <person name="Suzuki Y."/>
            <person name="Kagoshima H."/>
            <person name="Schijlen E."/>
            <person name="Tajeshwar N."/>
            <person name="Catarino B."/>
            <person name="Hetherington A.J."/>
            <person name="Saltykova A."/>
            <person name="Bonnot C."/>
            <person name="Breuninger H."/>
            <person name="Symeonidi A."/>
            <person name="Radhakrishnan G.V."/>
            <person name="Van Nieuwerburgh F."/>
            <person name="Deforce D."/>
            <person name="Chang C."/>
            <person name="Karol K.G."/>
            <person name="Hedrich R."/>
            <person name="Ulvskov P."/>
            <person name="Glockner G."/>
            <person name="Delwiche C.F."/>
            <person name="Petrasek J."/>
            <person name="Van de Peer Y."/>
            <person name="Friml J."/>
            <person name="Beilby M."/>
            <person name="Dolan L."/>
            <person name="Kohara Y."/>
            <person name="Sugano S."/>
            <person name="Fujiyama A."/>
            <person name="Delaux P.-M."/>
            <person name="Quint M."/>
            <person name="TheiBen G."/>
            <person name="Hagemann M."/>
            <person name="Harholt J."/>
            <person name="Dunand C."/>
            <person name="Zachgo S."/>
            <person name="Langdale J."/>
            <person name="Maumus F."/>
            <person name="Straeten D.V.D."/>
            <person name="Gould S.B."/>
            <person name="Rensing S.A."/>
        </authorList>
    </citation>
    <scope>NUCLEOTIDE SEQUENCE [LARGE SCALE GENOMIC DNA]</scope>
    <source>
        <strain evidence="3 4">S276</strain>
    </source>
</reference>
<gene>
    <name evidence="3" type="ORF">CBR_g21160</name>
</gene>
<dbReference type="InterPro" id="IPR036812">
    <property type="entry name" value="NAD(P)_OxRdtase_dom_sf"/>
</dbReference>
<dbReference type="STRING" id="69332.A0A388L0Y8"/>
<evidence type="ECO:0000313" key="4">
    <source>
        <dbReference type="Proteomes" id="UP000265515"/>
    </source>
</evidence>
<evidence type="ECO:0000259" key="2">
    <source>
        <dbReference type="Pfam" id="PF00248"/>
    </source>
</evidence>
<keyword evidence="1" id="KW-0560">Oxidoreductase</keyword>
<evidence type="ECO:0000256" key="1">
    <source>
        <dbReference type="ARBA" id="ARBA00023002"/>
    </source>
</evidence>
<dbReference type="OrthoDB" id="37537at2759"/>
<dbReference type="CDD" id="cd19145">
    <property type="entry name" value="AKR_AKR13D1"/>
    <property type="match status" value="1"/>
</dbReference>
<sequence>MGEASLPVIPRRALGSQGMVTSAQGLGCMGMSAHYGEPKPEEEMVTLIRHAVDLGMTFFDTSDVYGPHTNEVLLGKALAPIRDKVEIATKFAIKREPDKWLVVDGSPQYVRAAAEASLKRLQTDYIDLYYVHRIDPTIPIEVTMGELKKLVEEGKVKYLGLSEATAETIRRAHAVHPITAVQLEWSLWERGAEPEIVPVCRELGIGIVAYSPLGRGFFSGKAITEELESIDFRHMHPKFQQLEKNRVFYDRLKAMADAKGVKPGQLALAWVHHRGNDVFPIPGTTKIPNLEDNLRSLAMVLSKEEMEEMEAAVPAEEVAGERYPAVILSTTWEKAESAQTPPLDTWLASRGQAY</sequence>
<dbReference type="Gramene" id="GBG75918">
    <property type="protein sequence ID" value="GBG75918"/>
    <property type="gene ID" value="CBR_g21160"/>
</dbReference>
<feature type="domain" description="NADP-dependent oxidoreductase" evidence="2">
    <location>
        <begin position="25"/>
        <end position="312"/>
    </location>
</feature>
<dbReference type="SUPFAM" id="SSF51430">
    <property type="entry name" value="NAD(P)-linked oxidoreductase"/>
    <property type="match status" value="1"/>
</dbReference>
<dbReference type="GO" id="GO:0016491">
    <property type="term" value="F:oxidoreductase activity"/>
    <property type="evidence" value="ECO:0007669"/>
    <property type="project" value="UniProtKB-KW"/>
</dbReference>
<dbReference type="GO" id="GO:0005737">
    <property type="term" value="C:cytoplasm"/>
    <property type="evidence" value="ECO:0007669"/>
    <property type="project" value="TreeGrafter"/>
</dbReference>
<dbReference type="PANTHER" id="PTHR43625">
    <property type="entry name" value="AFLATOXIN B1 ALDEHYDE REDUCTASE"/>
    <property type="match status" value="1"/>
</dbReference>
<dbReference type="InterPro" id="IPR050791">
    <property type="entry name" value="Aldo-Keto_reductase"/>
</dbReference>
<dbReference type="OMA" id="MSDFYTT"/>
<dbReference type="PANTHER" id="PTHR43625:SF81">
    <property type="entry name" value="OS01G0618100 PROTEIN"/>
    <property type="match status" value="1"/>
</dbReference>
<accession>A0A388L0Y8</accession>